<dbReference type="GeneID" id="115881519"/>
<keyword evidence="3 5" id="KW-0697">Rotamase</keyword>
<dbReference type="PANTHER" id="PTHR43811:SF19">
    <property type="entry name" value="39 KDA FK506-BINDING NUCLEAR PROTEIN"/>
    <property type="match status" value="1"/>
</dbReference>
<organism evidence="8 9">
    <name type="scientific">Sitophilus oryzae</name>
    <name type="common">Rice weevil</name>
    <name type="synonym">Curculio oryzae</name>
    <dbReference type="NCBI Taxonomy" id="7048"/>
    <lineage>
        <taxon>Eukaryota</taxon>
        <taxon>Metazoa</taxon>
        <taxon>Ecdysozoa</taxon>
        <taxon>Arthropoda</taxon>
        <taxon>Hexapoda</taxon>
        <taxon>Insecta</taxon>
        <taxon>Pterygota</taxon>
        <taxon>Neoptera</taxon>
        <taxon>Endopterygota</taxon>
        <taxon>Coleoptera</taxon>
        <taxon>Polyphaga</taxon>
        <taxon>Cucujiformia</taxon>
        <taxon>Curculionidae</taxon>
        <taxon>Dryophthorinae</taxon>
        <taxon>Sitophilus</taxon>
    </lineage>
</organism>
<evidence type="ECO:0000259" key="7">
    <source>
        <dbReference type="PROSITE" id="PS50059"/>
    </source>
</evidence>
<protein>
    <recommendedName>
        <fullName evidence="2 5">peptidylprolyl isomerase</fullName>
        <ecNumber evidence="2 5">5.2.1.8</ecNumber>
    </recommendedName>
</protein>
<dbReference type="InterPro" id="IPR001179">
    <property type="entry name" value="PPIase_FKBP_dom"/>
</dbReference>
<dbReference type="RefSeq" id="XP_030754899.1">
    <property type="nucleotide sequence ID" value="XM_030899039.1"/>
</dbReference>
<dbReference type="KEGG" id="soy:115881519"/>
<dbReference type="PANTHER" id="PTHR43811">
    <property type="entry name" value="FKBP-TYPE PEPTIDYL-PROLYL CIS-TRANS ISOMERASE FKPA"/>
    <property type="match status" value="1"/>
</dbReference>
<dbReference type="PIRSF" id="PIRSF001473">
    <property type="entry name" value="FK506-bp_FPR3"/>
    <property type="match status" value="1"/>
</dbReference>
<feature type="compositionally biased region" description="Basic and acidic residues" evidence="6">
    <location>
        <begin position="206"/>
        <end position="227"/>
    </location>
</feature>
<dbReference type="InParanoid" id="A0A6J2XWA6"/>
<dbReference type="EC" id="5.2.1.8" evidence="2 5"/>
<dbReference type="FunFam" id="3.10.50.40:FF:000006">
    <property type="entry name" value="Peptidyl-prolyl cis-trans isomerase"/>
    <property type="match status" value="1"/>
</dbReference>
<accession>A0A6J2XWA6</accession>
<dbReference type="GO" id="GO:0003755">
    <property type="term" value="F:peptidyl-prolyl cis-trans isomerase activity"/>
    <property type="evidence" value="ECO:0007669"/>
    <property type="project" value="UniProtKB-KW"/>
</dbReference>
<feature type="compositionally biased region" description="Basic and acidic residues" evidence="6">
    <location>
        <begin position="123"/>
        <end position="138"/>
    </location>
</feature>
<sequence>MFWGLIMEPSRRYTQRTGKSFRVTMAALDFSTSDDEPAQVMCHYEGRTYLLCTLRKPDLLQCPLDLEFTMGSEVCFAGNGNAHIHLTGHLIDEEAPTLAYLEEEERATLGRGWVSNKLGSSQAEKKKSGKRHESEPPSKKAKLTNGSAEEEEDESDDPDFEEEEPENEEDDDDEAEGEEDEDDESNDENEDEQDESDAGEEEEENEKQNENVRKKSNLRAEDQELNKKGQPKTKQKKTLEKGVIIEELVEGTGPVAKSGRLISVYYEGRLEKNNKQFDSMLKGPGFKFRLGGNEVIKGWDIGVAGMKVGGKRKVICPPQVAYGPKGSPPAIPPNSTLVFTIELKKVQ</sequence>
<reference evidence="9" key="1">
    <citation type="submission" date="2025-08" db="UniProtKB">
        <authorList>
            <consortium name="RefSeq"/>
        </authorList>
    </citation>
    <scope>IDENTIFICATION</scope>
    <source>
        <tissue evidence="9">Gonads</tissue>
    </source>
</reference>
<dbReference type="FunCoup" id="A0A6J2XWA6">
    <property type="interactions" value="163"/>
</dbReference>
<dbReference type="OrthoDB" id="1902587at2759"/>
<feature type="region of interest" description="Disordered" evidence="6">
    <location>
        <begin position="112"/>
        <end position="238"/>
    </location>
</feature>
<dbReference type="PROSITE" id="PS50059">
    <property type="entry name" value="FKBP_PPIASE"/>
    <property type="match status" value="1"/>
</dbReference>
<evidence type="ECO:0000256" key="4">
    <source>
        <dbReference type="ARBA" id="ARBA00023235"/>
    </source>
</evidence>
<evidence type="ECO:0000256" key="3">
    <source>
        <dbReference type="ARBA" id="ARBA00023110"/>
    </source>
</evidence>
<dbReference type="InterPro" id="IPR023566">
    <property type="entry name" value="PPIase_Fpr3/Fpr4-like"/>
</dbReference>
<dbReference type="Proteomes" id="UP000504635">
    <property type="component" value="Unplaced"/>
</dbReference>
<dbReference type="GO" id="GO:0005730">
    <property type="term" value="C:nucleolus"/>
    <property type="evidence" value="ECO:0007669"/>
    <property type="project" value="TreeGrafter"/>
</dbReference>
<feature type="domain" description="PPIase FKBP-type" evidence="7">
    <location>
        <begin position="259"/>
        <end position="347"/>
    </location>
</feature>
<evidence type="ECO:0000313" key="9">
    <source>
        <dbReference type="RefSeq" id="XP_030754899.1"/>
    </source>
</evidence>
<gene>
    <name evidence="9" type="primary">LOC115881519</name>
</gene>
<dbReference type="AlphaFoldDB" id="A0A6J2XWA6"/>
<dbReference type="InterPro" id="IPR041232">
    <property type="entry name" value="NPL"/>
</dbReference>
<comment type="catalytic activity">
    <reaction evidence="1 5">
        <text>[protein]-peptidylproline (omega=180) = [protein]-peptidylproline (omega=0)</text>
        <dbReference type="Rhea" id="RHEA:16237"/>
        <dbReference type="Rhea" id="RHEA-COMP:10747"/>
        <dbReference type="Rhea" id="RHEA-COMP:10748"/>
        <dbReference type="ChEBI" id="CHEBI:83833"/>
        <dbReference type="ChEBI" id="CHEBI:83834"/>
        <dbReference type="EC" id="5.2.1.8"/>
    </reaction>
</comment>
<dbReference type="SUPFAM" id="SSF54534">
    <property type="entry name" value="FKBP-like"/>
    <property type="match status" value="1"/>
</dbReference>
<evidence type="ECO:0000256" key="5">
    <source>
        <dbReference type="PROSITE-ProRule" id="PRU00277"/>
    </source>
</evidence>
<dbReference type="CTD" id="41860"/>
<feature type="compositionally biased region" description="Acidic residues" evidence="6">
    <location>
        <begin position="148"/>
        <end position="205"/>
    </location>
</feature>
<dbReference type="Gene3D" id="3.10.50.40">
    <property type="match status" value="1"/>
</dbReference>
<keyword evidence="4 5" id="KW-0413">Isomerase</keyword>
<evidence type="ECO:0000313" key="8">
    <source>
        <dbReference type="Proteomes" id="UP000504635"/>
    </source>
</evidence>
<dbReference type="InterPro" id="IPR046357">
    <property type="entry name" value="PPIase_dom_sf"/>
</dbReference>
<keyword evidence="8" id="KW-1185">Reference proteome</keyword>
<evidence type="ECO:0000256" key="6">
    <source>
        <dbReference type="SAM" id="MobiDB-lite"/>
    </source>
</evidence>
<dbReference type="Pfam" id="PF00254">
    <property type="entry name" value="FKBP_C"/>
    <property type="match status" value="1"/>
</dbReference>
<dbReference type="GO" id="GO:0000785">
    <property type="term" value="C:chromatin"/>
    <property type="evidence" value="ECO:0007669"/>
    <property type="project" value="TreeGrafter"/>
</dbReference>
<evidence type="ECO:0000256" key="2">
    <source>
        <dbReference type="ARBA" id="ARBA00013194"/>
    </source>
</evidence>
<dbReference type="Gene3D" id="2.60.120.340">
    <property type="entry name" value="Nucleoplasmin core domain"/>
    <property type="match status" value="1"/>
</dbReference>
<name>A0A6J2XWA6_SITOR</name>
<evidence type="ECO:0000256" key="1">
    <source>
        <dbReference type="ARBA" id="ARBA00000971"/>
    </source>
</evidence>
<proteinExistence type="predicted"/>
<dbReference type="Pfam" id="PF17800">
    <property type="entry name" value="NPL"/>
    <property type="match status" value="1"/>
</dbReference>